<feature type="domain" description="EF-hand" evidence="4">
    <location>
        <begin position="67"/>
        <end position="102"/>
    </location>
</feature>
<dbReference type="Pfam" id="PF13499">
    <property type="entry name" value="EF-hand_7"/>
    <property type="match status" value="2"/>
</dbReference>
<dbReference type="SMART" id="SM00054">
    <property type="entry name" value="EFh"/>
    <property type="match status" value="3"/>
</dbReference>
<feature type="region of interest" description="Disordered" evidence="3">
    <location>
        <begin position="1"/>
        <end position="28"/>
    </location>
</feature>
<evidence type="ECO:0000313" key="6">
    <source>
        <dbReference type="Proteomes" id="UP000822688"/>
    </source>
</evidence>
<dbReference type="AlphaFoldDB" id="A0A8T0H241"/>
<keyword evidence="1" id="KW-0677">Repeat</keyword>
<dbReference type="InterPro" id="IPR018247">
    <property type="entry name" value="EF_Hand_1_Ca_BS"/>
</dbReference>
<sequence>MCYEGAAGSSKHRRVQLQRGGSRRGAGNAWQEAQLKEAFDLMDRDGDGMIKAEDLSQFLQCSLKSELSEDDIATMIALADRDGNGGVEFEEFLSLVQSHVPQRSESLASLGNEAWAQMFRVLDRNGDGVLCSDDLSGVMGSLGQALSSDDLLAMLETATGSDRRKVTFEDFCLLMTSAGAQ</sequence>
<evidence type="ECO:0000256" key="1">
    <source>
        <dbReference type="ARBA" id="ARBA00022737"/>
    </source>
</evidence>
<keyword evidence="6" id="KW-1185">Reference proteome</keyword>
<dbReference type="OrthoDB" id="26525at2759"/>
<dbReference type="Proteomes" id="UP000822688">
    <property type="component" value="Chromosome 8"/>
</dbReference>
<dbReference type="InterPro" id="IPR050145">
    <property type="entry name" value="Centrin_CML-like"/>
</dbReference>
<dbReference type="GO" id="GO:0043226">
    <property type="term" value="C:organelle"/>
    <property type="evidence" value="ECO:0007669"/>
    <property type="project" value="UniProtKB-ARBA"/>
</dbReference>
<reference evidence="5" key="1">
    <citation type="submission" date="2020-06" db="EMBL/GenBank/DDBJ databases">
        <title>WGS assembly of Ceratodon purpureus strain R40.</title>
        <authorList>
            <person name="Carey S.B."/>
            <person name="Jenkins J."/>
            <person name="Shu S."/>
            <person name="Lovell J.T."/>
            <person name="Sreedasyam A."/>
            <person name="Maumus F."/>
            <person name="Tiley G.P."/>
            <person name="Fernandez-Pozo N."/>
            <person name="Barry K."/>
            <person name="Chen C."/>
            <person name="Wang M."/>
            <person name="Lipzen A."/>
            <person name="Daum C."/>
            <person name="Saski C.A."/>
            <person name="Payton A.C."/>
            <person name="Mcbreen J.C."/>
            <person name="Conrad R.E."/>
            <person name="Kollar L.M."/>
            <person name="Olsson S."/>
            <person name="Huttunen S."/>
            <person name="Landis J.B."/>
            <person name="Wickett N.J."/>
            <person name="Johnson M.G."/>
            <person name="Rensing S.A."/>
            <person name="Grimwood J."/>
            <person name="Schmutz J."/>
            <person name="Mcdaniel S.F."/>
        </authorList>
    </citation>
    <scope>NUCLEOTIDE SEQUENCE</scope>
    <source>
        <strain evidence="5">R40</strain>
    </source>
</reference>
<gene>
    <name evidence="5" type="ORF">KC19_8G144100</name>
</gene>
<dbReference type="Gene3D" id="1.10.238.10">
    <property type="entry name" value="EF-hand"/>
    <property type="match status" value="2"/>
</dbReference>
<dbReference type="EMBL" id="CM026429">
    <property type="protein sequence ID" value="KAG0564837.1"/>
    <property type="molecule type" value="Genomic_DNA"/>
</dbReference>
<evidence type="ECO:0000256" key="3">
    <source>
        <dbReference type="SAM" id="MobiDB-lite"/>
    </source>
</evidence>
<feature type="domain" description="EF-hand" evidence="4">
    <location>
        <begin position="30"/>
        <end position="65"/>
    </location>
</feature>
<evidence type="ECO:0000256" key="2">
    <source>
        <dbReference type="ARBA" id="ARBA00022837"/>
    </source>
</evidence>
<dbReference type="InterPro" id="IPR011992">
    <property type="entry name" value="EF-hand-dom_pair"/>
</dbReference>
<evidence type="ECO:0000313" key="5">
    <source>
        <dbReference type="EMBL" id="KAG0564837.1"/>
    </source>
</evidence>
<dbReference type="PANTHER" id="PTHR23050">
    <property type="entry name" value="CALCIUM BINDING PROTEIN"/>
    <property type="match status" value="1"/>
</dbReference>
<feature type="domain" description="EF-hand" evidence="4">
    <location>
        <begin position="110"/>
        <end position="145"/>
    </location>
</feature>
<comment type="caution">
    <text evidence="5">The sequence shown here is derived from an EMBL/GenBank/DDBJ whole genome shotgun (WGS) entry which is preliminary data.</text>
</comment>
<keyword evidence="2" id="KW-0106">Calcium</keyword>
<dbReference type="PROSITE" id="PS50222">
    <property type="entry name" value="EF_HAND_2"/>
    <property type="match status" value="3"/>
</dbReference>
<dbReference type="InterPro" id="IPR002048">
    <property type="entry name" value="EF_hand_dom"/>
</dbReference>
<dbReference type="CDD" id="cd00051">
    <property type="entry name" value="EFh"/>
    <property type="match status" value="1"/>
</dbReference>
<dbReference type="FunFam" id="1.10.238.10:FF:000178">
    <property type="entry name" value="Calmodulin-2 A"/>
    <property type="match status" value="1"/>
</dbReference>
<dbReference type="SUPFAM" id="SSF47473">
    <property type="entry name" value="EF-hand"/>
    <property type="match status" value="1"/>
</dbReference>
<evidence type="ECO:0000259" key="4">
    <source>
        <dbReference type="PROSITE" id="PS50222"/>
    </source>
</evidence>
<dbReference type="PROSITE" id="PS00018">
    <property type="entry name" value="EF_HAND_1"/>
    <property type="match status" value="1"/>
</dbReference>
<dbReference type="GO" id="GO:0005509">
    <property type="term" value="F:calcium ion binding"/>
    <property type="evidence" value="ECO:0007669"/>
    <property type="project" value="InterPro"/>
</dbReference>
<proteinExistence type="predicted"/>
<organism evidence="5 6">
    <name type="scientific">Ceratodon purpureus</name>
    <name type="common">Fire moss</name>
    <name type="synonym">Dicranum purpureum</name>
    <dbReference type="NCBI Taxonomy" id="3225"/>
    <lineage>
        <taxon>Eukaryota</taxon>
        <taxon>Viridiplantae</taxon>
        <taxon>Streptophyta</taxon>
        <taxon>Embryophyta</taxon>
        <taxon>Bryophyta</taxon>
        <taxon>Bryophytina</taxon>
        <taxon>Bryopsida</taxon>
        <taxon>Dicranidae</taxon>
        <taxon>Pseudoditrichales</taxon>
        <taxon>Ditrichaceae</taxon>
        <taxon>Ceratodon</taxon>
    </lineage>
</organism>
<protein>
    <recommendedName>
        <fullName evidence="4">EF-hand domain-containing protein</fullName>
    </recommendedName>
</protein>
<accession>A0A8T0H241</accession>
<name>A0A8T0H241_CERPU</name>